<dbReference type="PANTHER" id="PTHR11802:SF113">
    <property type="entry name" value="SERINE CARBOXYPEPTIDASE CTSA-4.1"/>
    <property type="match status" value="1"/>
</dbReference>
<evidence type="ECO:0000313" key="10">
    <source>
        <dbReference type="Proteomes" id="UP001209570"/>
    </source>
</evidence>
<evidence type="ECO:0000256" key="3">
    <source>
        <dbReference type="ARBA" id="ARBA00022670"/>
    </source>
</evidence>
<evidence type="ECO:0000256" key="6">
    <source>
        <dbReference type="ARBA" id="ARBA00023180"/>
    </source>
</evidence>
<dbReference type="GO" id="GO:0006508">
    <property type="term" value="P:proteolysis"/>
    <property type="evidence" value="ECO:0007669"/>
    <property type="project" value="UniProtKB-KW"/>
</dbReference>
<sequence length="496" mass="56011">MAGAAGERTPLVDITWPHQRRQRWKRGVIGVVVLVALSLALYGVSNLPPWRPTAFDLHGHHDPITDDNWFCGETKFEADYIRLSDKQGDDEYFYWLVRSRDQPESDPLVLWLTGGPGGSSIMAMLTENGPCLVRRDVSTKWNAYSWTNRANVIWLDQPSGVGFSAYNNAVDTDHTETDVGKNIYAFIMGFLDKHPEFVGRPFFITGESYGGHYVPGSAHYIWQQVKALPASERRINLQAIAIGNGLTNPLVQYKYNQDMADNQYGIFLLTDEQRAQMKKDSELCIQLTAACQVAPMNGSICEDAQGCWGQKLIGPFAGAHRNLYDIRKHCSPRRPEDCGLDYSFLDEYLSLPVVQRHLNGTKHSWIESNQAVNRAFVASGDWSFSYHTHVADLLNDGVRVLIYAGDADLMCNWIGNRAWTLELEWQGKEAFNAAAEQPFVVHDPRQDSDDAINAGVVRQAKNLAFIRLYEAGHMVPQDQPTVSWVMIDRFFRGVKY</sequence>
<feature type="transmembrane region" description="Helical" evidence="8">
    <location>
        <begin position="27"/>
        <end position="45"/>
    </location>
</feature>
<evidence type="ECO:0000256" key="1">
    <source>
        <dbReference type="ARBA" id="ARBA00009431"/>
    </source>
</evidence>
<dbReference type="Gene3D" id="3.40.50.1820">
    <property type="entry name" value="alpha/beta hydrolase"/>
    <property type="match status" value="1"/>
</dbReference>
<name>A0AAD5M2H7_PYTIN</name>
<dbReference type="PROSITE" id="PS00131">
    <property type="entry name" value="CARBOXYPEPT_SER_SER"/>
    <property type="match status" value="1"/>
</dbReference>
<keyword evidence="8" id="KW-0812">Transmembrane</keyword>
<keyword evidence="4" id="KW-0732">Signal</keyword>
<evidence type="ECO:0000256" key="5">
    <source>
        <dbReference type="ARBA" id="ARBA00022801"/>
    </source>
</evidence>
<dbReference type="PRINTS" id="PR00724">
    <property type="entry name" value="CRBOXYPTASEC"/>
</dbReference>
<dbReference type="InterPro" id="IPR001563">
    <property type="entry name" value="Peptidase_S10"/>
</dbReference>
<keyword evidence="5 7" id="KW-0378">Hydrolase</keyword>
<keyword evidence="2 7" id="KW-0121">Carboxypeptidase</keyword>
<reference evidence="9" key="1">
    <citation type="submission" date="2021-12" db="EMBL/GenBank/DDBJ databases">
        <title>Prjna785345.</title>
        <authorList>
            <person name="Rujirawat T."/>
            <person name="Krajaejun T."/>
        </authorList>
    </citation>
    <scope>NUCLEOTIDE SEQUENCE</scope>
    <source>
        <strain evidence="9">Pi057C3</strain>
    </source>
</reference>
<evidence type="ECO:0000256" key="7">
    <source>
        <dbReference type="RuleBase" id="RU361156"/>
    </source>
</evidence>
<keyword evidence="6" id="KW-0325">Glycoprotein</keyword>
<dbReference type="Gene3D" id="1.10.287.410">
    <property type="match status" value="1"/>
</dbReference>
<gene>
    <name evidence="9" type="ORF">P43SY_008721</name>
</gene>
<dbReference type="GO" id="GO:0004185">
    <property type="term" value="F:serine-type carboxypeptidase activity"/>
    <property type="evidence" value="ECO:0007669"/>
    <property type="project" value="UniProtKB-UniRule"/>
</dbReference>
<dbReference type="SUPFAM" id="SSF53474">
    <property type="entry name" value="alpha/beta-Hydrolases"/>
    <property type="match status" value="1"/>
</dbReference>
<keyword evidence="10" id="KW-1185">Reference proteome</keyword>
<dbReference type="AlphaFoldDB" id="A0AAD5M2H7"/>
<evidence type="ECO:0000256" key="8">
    <source>
        <dbReference type="SAM" id="Phobius"/>
    </source>
</evidence>
<dbReference type="InterPro" id="IPR018202">
    <property type="entry name" value="Ser_caboxypep_ser_AS"/>
</dbReference>
<protein>
    <recommendedName>
        <fullName evidence="7">Carboxypeptidase</fullName>
        <ecNumber evidence="7">3.4.16.-</ecNumber>
    </recommendedName>
</protein>
<organism evidence="9 10">
    <name type="scientific">Pythium insidiosum</name>
    <name type="common">Pythiosis disease agent</name>
    <dbReference type="NCBI Taxonomy" id="114742"/>
    <lineage>
        <taxon>Eukaryota</taxon>
        <taxon>Sar</taxon>
        <taxon>Stramenopiles</taxon>
        <taxon>Oomycota</taxon>
        <taxon>Peronosporomycetes</taxon>
        <taxon>Pythiales</taxon>
        <taxon>Pythiaceae</taxon>
        <taxon>Pythium</taxon>
    </lineage>
</organism>
<keyword evidence="3 7" id="KW-0645">Protease</keyword>
<dbReference type="EMBL" id="JAKCXM010000553">
    <property type="protein sequence ID" value="KAJ0392916.1"/>
    <property type="molecule type" value="Genomic_DNA"/>
</dbReference>
<accession>A0AAD5M2H7</accession>
<evidence type="ECO:0000313" key="9">
    <source>
        <dbReference type="EMBL" id="KAJ0392916.1"/>
    </source>
</evidence>
<comment type="caution">
    <text evidence="9">The sequence shown here is derived from an EMBL/GenBank/DDBJ whole genome shotgun (WGS) entry which is preliminary data.</text>
</comment>
<comment type="similarity">
    <text evidence="1 7">Belongs to the peptidase S10 family.</text>
</comment>
<dbReference type="Pfam" id="PF00450">
    <property type="entry name" value="Peptidase_S10"/>
    <property type="match status" value="1"/>
</dbReference>
<keyword evidence="8" id="KW-0472">Membrane</keyword>
<dbReference type="Proteomes" id="UP001209570">
    <property type="component" value="Unassembled WGS sequence"/>
</dbReference>
<dbReference type="InterPro" id="IPR029058">
    <property type="entry name" value="AB_hydrolase_fold"/>
</dbReference>
<proteinExistence type="inferred from homology"/>
<evidence type="ECO:0000256" key="4">
    <source>
        <dbReference type="ARBA" id="ARBA00022729"/>
    </source>
</evidence>
<dbReference type="EC" id="3.4.16.-" evidence="7"/>
<keyword evidence="8" id="KW-1133">Transmembrane helix</keyword>
<dbReference type="PANTHER" id="PTHR11802">
    <property type="entry name" value="SERINE PROTEASE FAMILY S10 SERINE CARBOXYPEPTIDASE"/>
    <property type="match status" value="1"/>
</dbReference>
<evidence type="ECO:0000256" key="2">
    <source>
        <dbReference type="ARBA" id="ARBA00022645"/>
    </source>
</evidence>